<sequence length="1120" mass="127432">MQSTISEKTLRNLASNIGKEWKALATYLGVRSDELDRIEADHRGTEEQIFQMLMTWWQRRDHSNDSGDSSALCFLQESLRKSGRLDLAESVSDIVEPLTDWNFDVCRDEFIRYYKDAMGVVPLLPWLASEVSKINDIYVKLKITEKENKAGRVAQRDIGSYEDMLRLEFQDGQPVRFILLSGIAGSGKTTIVSKIATDWALQTPGSALSKFSFLVALSMRELKRAPDLTDAVFDQILAKDTKVNPVALKDHLRSHAEEVLVVLDGADEFDKEGSQLPSEGDIIDIISNKVLRGCTVIVTTRPHMVDKLCKLNPSFTCIETTGFSDSGVHEYVQKFFTGEVASVSNELCHNLMESNSLKDLARIPMMLLLICLVWSDAHKLPDTLLEVFKEAMLFMLKRHHFVKSSKFCQEEEAIENELMGFVQALGKAALDGLLLPGQKLVLKASDFGNSKMVDKACSLGILSKERVRSKLHSVQRVTFLHKTFQEAIAGFYWASLFESDNYSFNQYRRQIDEENAFSLEYVLRFCCGANVGAAKTLLIHIVDVFSKRNLESSITRESKNLPKSIVWKPVSLQENKDRMIQRLWLLMHVEAQSRELHNIRKPMDRHRLVFDFDCPGDERTAFGFLVDCASSVSVSFLKELQQVSLSTVSQKCAQIVTTILKHGVMNVRDLTLEFGECWNKQADNRWQLSLGKTLGKMQLENLSISGPSLIEDYDVSAIFERLSESKMSTVQNLTLTSVAVYSRYLKKFLEMQGELRRISLRSQYEKDSRQVWGEALEGIQTASLQEMGVKQCILSDSHEYCLDRSYPNLEILRLIDDDLHAEEIHSVCSLLTKAPKIQELDLSRNKIGHGFPSLVEKLPHLEHLQVLKLTDTGMFSEQSVHLARHLPRMINLRVLNLSCYEYSKKKITSDALITVVQWSCRCPSLRELDMKQCVWEIPDVDWTSHDTPPSQEEESESPDGSADVLETVEDRIRETHQSSIENLDLSSNCLGKSTSGLIELLKQMPFLRNLEMSSMGLVYSDAVLLSEVLQECRVLQRLHLGDNNKIGNIGIGVLLRVIPKLPCLEFLSLPDNDGNPPEMVRKCLQHGHRYRIIRYFHEFNRPQIEAVVEVVRRFERKESK</sequence>
<dbReference type="SUPFAM" id="SSF52540">
    <property type="entry name" value="P-loop containing nucleoside triphosphate hydrolases"/>
    <property type="match status" value="1"/>
</dbReference>
<evidence type="ECO:0000256" key="1">
    <source>
        <dbReference type="ARBA" id="ARBA00022741"/>
    </source>
</evidence>
<dbReference type="InterPro" id="IPR027417">
    <property type="entry name" value="P-loop_NTPase"/>
</dbReference>
<dbReference type="Gene3D" id="1.10.533.10">
    <property type="entry name" value="Death Domain, Fas"/>
    <property type="match status" value="1"/>
</dbReference>
<dbReference type="Pfam" id="PF13516">
    <property type="entry name" value="LRR_6"/>
    <property type="match status" value="1"/>
</dbReference>
<dbReference type="AlphaFoldDB" id="A0A913ZY71"/>
<dbReference type="Gene3D" id="3.40.50.300">
    <property type="entry name" value="P-loop containing nucleotide triphosphate hydrolases"/>
    <property type="match status" value="1"/>
</dbReference>
<organism evidence="5 6">
    <name type="scientific">Patiria miniata</name>
    <name type="common">Bat star</name>
    <name type="synonym">Asterina miniata</name>
    <dbReference type="NCBI Taxonomy" id="46514"/>
    <lineage>
        <taxon>Eukaryota</taxon>
        <taxon>Metazoa</taxon>
        <taxon>Echinodermata</taxon>
        <taxon>Eleutherozoa</taxon>
        <taxon>Asterozoa</taxon>
        <taxon>Asteroidea</taxon>
        <taxon>Valvatacea</taxon>
        <taxon>Valvatida</taxon>
        <taxon>Asterinidae</taxon>
        <taxon>Patiria</taxon>
    </lineage>
</organism>
<dbReference type="GO" id="GO:0005524">
    <property type="term" value="F:ATP binding"/>
    <property type="evidence" value="ECO:0007669"/>
    <property type="project" value="UniProtKB-KW"/>
</dbReference>
<feature type="domain" description="NACHT" evidence="4">
    <location>
        <begin position="176"/>
        <end position="376"/>
    </location>
</feature>
<dbReference type="Proteomes" id="UP000887568">
    <property type="component" value="Unplaced"/>
</dbReference>
<dbReference type="GeneID" id="119728433"/>
<evidence type="ECO:0000256" key="2">
    <source>
        <dbReference type="ARBA" id="ARBA00022840"/>
    </source>
</evidence>
<dbReference type="OrthoDB" id="120976at2759"/>
<dbReference type="InterPro" id="IPR001611">
    <property type="entry name" value="Leu-rich_rpt"/>
</dbReference>
<dbReference type="Pfam" id="PF00531">
    <property type="entry name" value="Death"/>
    <property type="match status" value="1"/>
</dbReference>
<feature type="domain" description="Death" evidence="3">
    <location>
        <begin position="6"/>
        <end position="95"/>
    </location>
</feature>
<protein>
    <submittedName>
        <fullName evidence="5">Uncharacterized protein</fullName>
    </submittedName>
</protein>
<evidence type="ECO:0000259" key="3">
    <source>
        <dbReference type="PROSITE" id="PS50017"/>
    </source>
</evidence>
<dbReference type="InterPro" id="IPR007111">
    <property type="entry name" value="NACHT_NTPase"/>
</dbReference>
<reference evidence="5" key="1">
    <citation type="submission" date="2022-11" db="UniProtKB">
        <authorList>
            <consortium name="EnsemblMetazoa"/>
        </authorList>
    </citation>
    <scope>IDENTIFICATION</scope>
</reference>
<dbReference type="GO" id="GO:0007165">
    <property type="term" value="P:signal transduction"/>
    <property type="evidence" value="ECO:0007669"/>
    <property type="project" value="InterPro"/>
</dbReference>
<dbReference type="Pfam" id="PF05729">
    <property type="entry name" value="NACHT"/>
    <property type="match status" value="1"/>
</dbReference>
<dbReference type="PROSITE" id="PS50017">
    <property type="entry name" value="DEATH_DOMAIN"/>
    <property type="match status" value="1"/>
</dbReference>
<dbReference type="SUPFAM" id="SSF47986">
    <property type="entry name" value="DEATH domain"/>
    <property type="match status" value="1"/>
</dbReference>
<evidence type="ECO:0000313" key="5">
    <source>
        <dbReference type="EnsemblMetazoa" id="XP_038056593.1"/>
    </source>
</evidence>
<keyword evidence="6" id="KW-1185">Reference proteome</keyword>
<dbReference type="InterPro" id="IPR011029">
    <property type="entry name" value="DEATH-like_dom_sf"/>
</dbReference>
<dbReference type="PROSITE" id="PS50837">
    <property type="entry name" value="NACHT"/>
    <property type="match status" value="1"/>
</dbReference>
<dbReference type="RefSeq" id="XP_038056593.1">
    <property type="nucleotide sequence ID" value="XM_038200665.1"/>
</dbReference>
<dbReference type="PANTHER" id="PTHR46312:SF2">
    <property type="entry name" value="NUCLEOTIDE-BINDING OLIGOMERIZATION DOMAIN-CONTAINING PROTEIN 2-LIKE"/>
    <property type="match status" value="1"/>
</dbReference>
<dbReference type="InterPro" id="IPR000488">
    <property type="entry name" value="Death_dom"/>
</dbReference>
<dbReference type="InterPro" id="IPR032675">
    <property type="entry name" value="LRR_dom_sf"/>
</dbReference>
<dbReference type="PANTHER" id="PTHR46312">
    <property type="entry name" value="NACHT DOMAIN-CONTAINING PROTEIN"/>
    <property type="match status" value="1"/>
</dbReference>
<keyword evidence="2" id="KW-0067">ATP-binding</keyword>
<name>A0A913ZY71_PATMI</name>
<evidence type="ECO:0000313" key="6">
    <source>
        <dbReference type="Proteomes" id="UP000887568"/>
    </source>
</evidence>
<dbReference type="OMA" id="RGKTTFC"/>
<keyword evidence="1" id="KW-0547">Nucleotide-binding</keyword>
<proteinExistence type="predicted"/>
<dbReference type="Gene3D" id="3.80.10.10">
    <property type="entry name" value="Ribonuclease Inhibitor"/>
    <property type="match status" value="2"/>
</dbReference>
<accession>A0A913ZY71</accession>
<dbReference type="EnsemblMetazoa" id="XM_038200665.1">
    <property type="protein sequence ID" value="XP_038056593.1"/>
    <property type="gene ID" value="LOC119728433"/>
</dbReference>
<evidence type="ECO:0000259" key="4">
    <source>
        <dbReference type="PROSITE" id="PS50837"/>
    </source>
</evidence>
<dbReference type="SUPFAM" id="SSF52047">
    <property type="entry name" value="RNI-like"/>
    <property type="match status" value="2"/>
</dbReference>